<dbReference type="GO" id="GO:0005886">
    <property type="term" value="C:plasma membrane"/>
    <property type="evidence" value="ECO:0007669"/>
    <property type="project" value="UniProtKB-SubCell"/>
</dbReference>
<dbReference type="RefSeq" id="WP_154538132.1">
    <property type="nucleotide sequence ID" value="NZ_VUNE01000004.1"/>
</dbReference>
<feature type="transmembrane region" description="Helical" evidence="7">
    <location>
        <begin position="12"/>
        <end position="35"/>
    </location>
</feature>
<dbReference type="PANTHER" id="PTHR30572">
    <property type="entry name" value="MEMBRANE COMPONENT OF TRANSPORTER-RELATED"/>
    <property type="match status" value="1"/>
</dbReference>
<comment type="caution">
    <text evidence="9">The sequence shown here is derived from an EMBL/GenBank/DDBJ whole genome shotgun (WGS) entry which is preliminary data.</text>
</comment>
<dbReference type="GO" id="GO:0022857">
    <property type="term" value="F:transmembrane transporter activity"/>
    <property type="evidence" value="ECO:0007669"/>
    <property type="project" value="TreeGrafter"/>
</dbReference>
<dbReference type="PANTHER" id="PTHR30572:SF4">
    <property type="entry name" value="ABC TRANSPORTER PERMEASE YTRF"/>
    <property type="match status" value="1"/>
</dbReference>
<feature type="transmembrane region" description="Helical" evidence="7">
    <location>
        <begin position="734"/>
        <end position="758"/>
    </location>
</feature>
<evidence type="ECO:0000256" key="5">
    <source>
        <dbReference type="ARBA" id="ARBA00023136"/>
    </source>
</evidence>
<accession>A0A6N7XI16</accession>
<dbReference type="EMBL" id="VUNE01000004">
    <property type="protein sequence ID" value="MST62749.1"/>
    <property type="molecule type" value="Genomic_DNA"/>
</dbReference>
<feature type="transmembrane region" description="Helical" evidence="7">
    <location>
        <begin position="778"/>
        <end position="799"/>
    </location>
</feature>
<dbReference type="Proteomes" id="UP000440713">
    <property type="component" value="Unassembled WGS sequence"/>
</dbReference>
<evidence type="ECO:0000256" key="2">
    <source>
        <dbReference type="ARBA" id="ARBA00022475"/>
    </source>
</evidence>
<evidence type="ECO:0000256" key="1">
    <source>
        <dbReference type="ARBA" id="ARBA00004651"/>
    </source>
</evidence>
<organism evidence="9 10">
    <name type="scientific">Peptostreptococcus porci</name>
    <dbReference type="NCBI Taxonomy" id="2652282"/>
    <lineage>
        <taxon>Bacteria</taxon>
        <taxon>Bacillati</taxon>
        <taxon>Bacillota</taxon>
        <taxon>Clostridia</taxon>
        <taxon>Peptostreptococcales</taxon>
        <taxon>Peptostreptococcaceae</taxon>
        <taxon>Peptostreptococcus</taxon>
    </lineage>
</organism>
<feature type="transmembrane region" description="Helical" evidence="7">
    <location>
        <begin position="253"/>
        <end position="271"/>
    </location>
</feature>
<reference evidence="9 10" key="1">
    <citation type="submission" date="2019-08" db="EMBL/GenBank/DDBJ databases">
        <title>In-depth cultivation of the pig gut microbiome towards novel bacterial diversity and tailored functional studies.</title>
        <authorList>
            <person name="Wylensek D."/>
            <person name="Hitch T.C.A."/>
            <person name="Clavel T."/>
        </authorList>
    </citation>
    <scope>NUCLEOTIDE SEQUENCE [LARGE SCALE GENOMIC DNA]</scope>
    <source>
        <strain evidence="9 10">WCA-SAB-591-4A-A</strain>
    </source>
</reference>
<feature type="transmembrane region" description="Helical" evidence="7">
    <location>
        <begin position="692"/>
        <end position="713"/>
    </location>
</feature>
<feature type="transmembrane region" description="Helical" evidence="7">
    <location>
        <begin position="343"/>
        <end position="367"/>
    </location>
</feature>
<evidence type="ECO:0000256" key="3">
    <source>
        <dbReference type="ARBA" id="ARBA00022692"/>
    </source>
</evidence>
<protein>
    <submittedName>
        <fullName evidence="9">FtsX-like permease family protein</fullName>
    </submittedName>
</protein>
<evidence type="ECO:0000313" key="10">
    <source>
        <dbReference type="Proteomes" id="UP000440713"/>
    </source>
</evidence>
<dbReference type="Pfam" id="PF02687">
    <property type="entry name" value="FtsX"/>
    <property type="match status" value="2"/>
</dbReference>
<dbReference type="InterPro" id="IPR003838">
    <property type="entry name" value="ABC3_permease_C"/>
</dbReference>
<gene>
    <name evidence="9" type="ORF">FYJ71_07190</name>
</gene>
<evidence type="ECO:0000256" key="4">
    <source>
        <dbReference type="ARBA" id="ARBA00022989"/>
    </source>
</evidence>
<keyword evidence="4 7" id="KW-1133">Transmembrane helix</keyword>
<keyword evidence="5 7" id="KW-0472">Membrane</keyword>
<keyword evidence="2" id="KW-1003">Cell membrane</keyword>
<dbReference type="AlphaFoldDB" id="A0A6N7XI16"/>
<name>A0A6N7XI16_9FIRM</name>
<feature type="domain" description="ABC3 transporter permease C-terminal" evidence="8">
    <location>
        <begin position="257"/>
        <end position="369"/>
    </location>
</feature>
<comment type="subcellular location">
    <subcellularLocation>
        <location evidence="1">Cell membrane</location>
        <topology evidence="1">Multi-pass membrane protein</topology>
    </subcellularLocation>
</comment>
<evidence type="ECO:0000256" key="7">
    <source>
        <dbReference type="SAM" id="Phobius"/>
    </source>
</evidence>
<comment type="similarity">
    <text evidence="6">Belongs to the ABC-4 integral membrane protein family.</text>
</comment>
<proteinExistence type="inferred from homology"/>
<keyword evidence="3 7" id="KW-0812">Transmembrane</keyword>
<sequence>MKKLLKAYLKSNIKIISLVIFIMSISVAGSFAIMLSEHSEYINHYQFQKKYSSLYGCKGESITSEELKKISNTDNVKSIFYALSFENFVDENNGKITEIEGYNKSILDLNKIKLIEGKYPLNKNEALVFNINNKYKVGDVLKGDIYYKTNDNGVTNLHKKSVKIKVVGILDNKLMRYTSKDKYFVNLDSDIISEKNRLFKVFINFNSEYKNLDYETNKLIALLGINPEKLNFNRDILQTTTFISNRKLDNPRFENLVFSGIIFSTITMIIYSKKRIDDMKLLRVVGGSKNQIMLLLASEGIVIGIFALLIGTILGLLLSLFLINNANYTLASSDLFKIIPKHIHYDIYFSIYTLKIITIPALIAFIYQLLKVNRGMAANNKSSIEKMIDRIIMVSLINRKSVIRKVSSINLRKYIVYLIVPVILLALPISNYIYVKNAYEHSYSNASQSGISTMYANRNYSINKYDYYIPDYGFTSNDILRMSKLRSIKNLLPINSSNIIYISKGGEFSKLYNNDFNRNKEFEFSLLCFDKSYLTKNSIIYNTIKKDDSNFPKVYLKDKFYYRYNNKYEDIYTKMNAGDYITLRIPIKRGDNIKYSDIKVQVAGFVDSAKLSTYLRNRELVAGIYIEPKEYEKMYGYIRYNSISFDSDDNRKIIYENLRKLIGSEYEFNDINSERDEQNREKEIFFEIYTNLIYTGLVSVFSIFSSLKIIFLMRKNENLVMRCVGASRATVRKMYILEGLKYGLISSIITLSLTLYKILDDYLFLKKVFSNTELYINYYKLVVLSFVPFIIFFGCYFIATAEKYREFSYHK</sequence>
<keyword evidence="10" id="KW-1185">Reference proteome</keyword>
<feature type="transmembrane region" description="Helical" evidence="7">
    <location>
        <begin position="414"/>
        <end position="435"/>
    </location>
</feature>
<dbReference type="InterPro" id="IPR050250">
    <property type="entry name" value="Macrolide_Exporter_MacB"/>
</dbReference>
<evidence type="ECO:0000256" key="6">
    <source>
        <dbReference type="ARBA" id="ARBA00038076"/>
    </source>
</evidence>
<feature type="domain" description="ABC3 transporter permease C-terminal" evidence="8">
    <location>
        <begin position="697"/>
        <end position="800"/>
    </location>
</feature>
<feature type="transmembrane region" description="Helical" evidence="7">
    <location>
        <begin position="292"/>
        <end position="323"/>
    </location>
</feature>
<evidence type="ECO:0000259" key="8">
    <source>
        <dbReference type="Pfam" id="PF02687"/>
    </source>
</evidence>
<evidence type="ECO:0000313" key="9">
    <source>
        <dbReference type="EMBL" id="MST62749.1"/>
    </source>
</evidence>